<keyword evidence="1" id="KW-1133">Transmembrane helix</keyword>
<comment type="caution">
    <text evidence="2">The sequence shown here is derived from an EMBL/GenBank/DDBJ whole genome shotgun (WGS) entry which is preliminary data.</text>
</comment>
<name>A0A365XSF5_9BACT</name>
<keyword evidence="3" id="KW-1185">Reference proteome</keyword>
<sequence>MLRSSKISRKWLMLIYGGIGILFILATANVILNRIIQHQVSEKLHHLSPELKVNFSSIKSNLLTSSLSLNNLTIDYIPDSNKLQHQHSFHFVTVELNGVNFLLMLFRRTLSINNVKLSNGEVNLDRFLMNKKDTAQKHLFAQAPFKSISVNHFELTPIHIWEHTDQDNKLLLKGKIGIDDININDVKKTFTTDNFHFGAIKCSLSEINYAIPNAYHTLMIKQLTIDSPRGILEINSFKLIPQYNKSDFFRKTDNQPLYIESNIANISIQKPDIRKLFDKKLEAEKVIFNNPAFNIYTETMEAKALSRSFLFIDLKQILLAVRTDLFRMHHASIAYEETTGAQLKLDGNTEMDKVRINITDSLFSNNDIHFKTLTCALSDIHAVIPGTYQNIQINKLDIDHKGTLQATSLKISPQYDKLGMGQKAGHQIDVVDATISGVTITKLDIIKCFQQKIIAEQIWINGSNINIFRDRRLPRISQYKPLPVAFLKTIPIHIRVHHFKVTESTLLYEEFPKDGLQTGLLKIEKLQLSLSPLISHPGPSDPDHMDLNMEGSIMGSGTIKASVYLPFNPGKDYSVSGAIDNLDLTSLNSSAENLGKFHIESGLLNNLSFQFSLNDEKASGKVEGEYHNLVVDKLKGQQKKIAKFPSFMLKNVIIPKNKDKSMPVDRRTGIIDYKFDHTRFISFYLLRSLLSGIEASFTFGFLLPK</sequence>
<keyword evidence="1" id="KW-0812">Transmembrane</keyword>
<organism evidence="2 3">
    <name type="scientific">Chitinophaga flava</name>
    <dbReference type="NCBI Taxonomy" id="2259036"/>
    <lineage>
        <taxon>Bacteria</taxon>
        <taxon>Pseudomonadati</taxon>
        <taxon>Bacteroidota</taxon>
        <taxon>Chitinophagia</taxon>
        <taxon>Chitinophagales</taxon>
        <taxon>Chitinophagaceae</taxon>
        <taxon>Chitinophaga</taxon>
    </lineage>
</organism>
<reference evidence="2 3" key="1">
    <citation type="submission" date="2018-05" db="EMBL/GenBank/DDBJ databases">
        <title>Chitinophaga sp. K3CV102501T nov., isolated from isolated from a monsoon evergreen broad-leaved forest soil.</title>
        <authorList>
            <person name="Lv Y."/>
        </authorList>
    </citation>
    <scope>NUCLEOTIDE SEQUENCE [LARGE SCALE GENOMIC DNA]</scope>
    <source>
        <strain evidence="2 3">GDMCC 1.1325</strain>
    </source>
</reference>
<protein>
    <submittedName>
        <fullName evidence="2">Uncharacterized protein</fullName>
    </submittedName>
</protein>
<keyword evidence="1" id="KW-0472">Membrane</keyword>
<gene>
    <name evidence="2" type="ORF">DF182_22555</name>
</gene>
<evidence type="ECO:0000256" key="1">
    <source>
        <dbReference type="SAM" id="Phobius"/>
    </source>
</evidence>
<evidence type="ECO:0000313" key="3">
    <source>
        <dbReference type="Proteomes" id="UP000253410"/>
    </source>
</evidence>
<evidence type="ECO:0000313" key="2">
    <source>
        <dbReference type="EMBL" id="RBL89306.1"/>
    </source>
</evidence>
<proteinExistence type="predicted"/>
<dbReference type="OrthoDB" id="610933at2"/>
<accession>A0A365XSF5</accession>
<dbReference type="AlphaFoldDB" id="A0A365XSF5"/>
<dbReference type="EMBL" id="QFFJ01000002">
    <property type="protein sequence ID" value="RBL89306.1"/>
    <property type="molecule type" value="Genomic_DNA"/>
</dbReference>
<dbReference type="Proteomes" id="UP000253410">
    <property type="component" value="Unassembled WGS sequence"/>
</dbReference>
<feature type="transmembrane region" description="Helical" evidence="1">
    <location>
        <begin position="12"/>
        <end position="32"/>
    </location>
</feature>